<accession>A0A7C3E3D9</accession>
<feature type="transmembrane region" description="Helical" evidence="9">
    <location>
        <begin position="20"/>
        <end position="44"/>
    </location>
</feature>
<sequence>MDEKKKYPFHEKYFKKEWSYTTGSVLLAMLALALVIVTGGSWGVTGPLGMWGGKFLELIGINADSWKAYNGSLATYNFWKDQTAITDLGIVLGAFLSVLLATQFKIKKIKSMKNVWAAVLGGLLMGIGARLSLGCNIGAFFTALPAFSLHGWVFWISIFTGAAVGSQLLKKYFM</sequence>
<feature type="transmembrane region" description="Helical" evidence="9">
    <location>
        <begin position="116"/>
        <end position="143"/>
    </location>
</feature>
<dbReference type="Pfam" id="PF04143">
    <property type="entry name" value="Sulf_transp"/>
    <property type="match status" value="1"/>
</dbReference>
<name>A0A7C3E3D9_9SPIR</name>
<dbReference type="PANTHER" id="PTHR30574">
    <property type="entry name" value="INNER MEMBRANE PROTEIN YEDE"/>
    <property type="match status" value="1"/>
</dbReference>
<evidence type="ECO:0000256" key="8">
    <source>
        <dbReference type="ARBA" id="ARBA00035655"/>
    </source>
</evidence>
<proteinExistence type="inferred from homology"/>
<evidence type="ECO:0000256" key="6">
    <source>
        <dbReference type="ARBA" id="ARBA00022989"/>
    </source>
</evidence>
<keyword evidence="6 9" id="KW-1133">Transmembrane helix</keyword>
<reference evidence="10" key="1">
    <citation type="journal article" date="2020" name="mSystems">
        <title>Genome- and Community-Level Interaction Insights into Carbon Utilization and Element Cycling Functions of Hydrothermarchaeota in Hydrothermal Sediment.</title>
        <authorList>
            <person name="Zhou Z."/>
            <person name="Liu Y."/>
            <person name="Xu W."/>
            <person name="Pan J."/>
            <person name="Luo Z.H."/>
            <person name="Li M."/>
        </authorList>
    </citation>
    <scope>NUCLEOTIDE SEQUENCE [LARGE SCALE GENOMIC DNA]</scope>
    <source>
        <strain evidence="10">SpSt-503</strain>
    </source>
</reference>
<gene>
    <name evidence="10" type="ORF">ENS59_13145</name>
</gene>
<dbReference type="AlphaFoldDB" id="A0A7C3E3D9"/>
<dbReference type="InterPro" id="IPR007272">
    <property type="entry name" value="Sulf_transp_TsuA/YedE"/>
</dbReference>
<evidence type="ECO:0000256" key="4">
    <source>
        <dbReference type="ARBA" id="ARBA00022519"/>
    </source>
</evidence>
<evidence type="ECO:0000256" key="7">
    <source>
        <dbReference type="ARBA" id="ARBA00023136"/>
    </source>
</evidence>
<evidence type="ECO:0000256" key="2">
    <source>
        <dbReference type="ARBA" id="ARBA00022448"/>
    </source>
</evidence>
<keyword evidence="7 9" id="KW-0472">Membrane</keyword>
<dbReference type="GO" id="GO:0005886">
    <property type="term" value="C:plasma membrane"/>
    <property type="evidence" value="ECO:0007669"/>
    <property type="project" value="UniProtKB-SubCell"/>
</dbReference>
<comment type="subcellular location">
    <subcellularLocation>
        <location evidence="1">Cell inner membrane</location>
        <topology evidence="1">Multi-pass membrane protein</topology>
    </subcellularLocation>
</comment>
<comment type="caution">
    <text evidence="10">The sequence shown here is derived from an EMBL/GenBank/DDBJ whole genome shotgun (WGS) entry which is preliminary data.</text>
</comment>
<protein>
    <submittedName>
        <fullName evidence="10">YeeE/YedE family protein</fullName>
    </submittedName>
</protein>
<keyword evidence="5 9" id="KW-0812">Transmembrane</keyword>
<evidence type="ECO:0000256" key="1">
    <source>
        <dbReference type="ARBA" id="ARBA00004429"/>
    </source>
</evidence>
<keyword evidence="2" id="KW-0813">Transport</keyword>
<evidence type="ECO:0000256" key="5">
    <source>
        <dbReference type="ARBA" id="ARBA00022692"/>
    </source>
</evidence>
<feature type="transmembrane region" description="Helical" evidence="9">
    <location>
        <begin position="84"/>
        <end position="104"/>
    </location>
</feature>
<dbReference type="PANTHER" id="PTHR30574:SF1">
    <property type="entry name" value="SULPHUR TRANSPORT DOMAIN-CONTAINING PROTEIN"/>
    <property type="match status" value="1"/>
</dbReference>
<evidence type="ECO:0000313" key="10">
    <source>
        <dbReference type="EMBL" id="HFH30432.1"/>
    </source>
</evidence>
<evidence type="ECO:0000256" key="9">
    <source>
        <dbReference type="SAM" id="Phobius"/>
    </source>
</evidence>
<keyword evidence="4" id="KW-0997">Cell inner membrane</keyword>
<dbReference type="EMBL" id="DSVL01000405">
    <property type="protein sequence ID" value="HFH30432.1"/>
    <property type="molecule type" value="Genomic_DNA"/>
</dbReference>
<organism evidence="10">
    <name type="scientific">Gracilinema caldarium</name>
    <dbReference type="NCBI Taxonomy" id="215591"/>
    <lineage>
        <taxon>Bacteria</taxon>
        <taxon>Pseudomonadati</taxon>
        <taxon>Spirochaetota</taxon>
        <taxon>Spirochaetia</taxon>
        <taxon>Spirochaetales</taxon>
        <taxon>Breznakiellaceae</taxon>
        <taxon>Gracilinema</taxon>
    </lineage>
</organism>
<keyword evidence="3" id="KW-1003">Cell membrane</keyword>
<feature type="transmembrane region" description="Helical" evidence="9">
    <location>
        <begin position="149"/>
        <end position="169"/>
    </location>
</feature>
<comment type="similarity">
    <text evidence="8">Belongs to the TsuA/YedE (TC 9.B.102) family.</text>
</comment>
<evidence type="ECO:0000256" key="3">
    <source>
        <dbReference type="ARBA" id="ARBA00022475"/>
    </source>
</evidence>